<evidence type="ECO:0000313" key="2">
    <source>
        <dbReference type="Proteomes" id="UP000266615"/>
    </source>
</evidence>
<comment type="caution">
    <text evidence="1">The sequence shown here is derived from an EMBL/GenBank/DDBJ whole genome shotgun (WGS) entry which is preliminary data.</text>
</comment>
<dbReference type="RefSeq" id="WP_119902566.1">
    <property type="nucleotide sequence ID" value="NZ_QYZP01000002.1"/>
</dbReference>
<protein>
    <submittedName>
        <fullName evidence="1">Uncharacterized protein</fullName>
    </submittedName>
</protein>
<accession>A0A3A4F5P6</accession>
<dbReference type="AlphaFoldDB" id="A0A3A4F5P6"/>
<evidence type="ECO:0000313" key="1">
    <source>
        <dbReference type="EMBL" id="RJN31780.1"/>
    </source>
</evidence>
<dbReference type="OrthoDB" id="9822349at2"/>
<reference evidence="1 2" key="1">
    <citation type="submission" date="2018-09" db="EMBL/GenBank/DDBJ databases">
        <title>Nesterenkonia natronophila sp. nov., an alkaliphilic actinobacteriume isolated from a soda lake, and emended description of the genus Nesterenkonia.</title>
        <authorList>
            <person name="Menes R.J."/>
            <person name="Iriarte A."/>
        </authorList>
    </citation>
    <scope>NUCLEOTIDE SEQUENCE [LARGE SCALE GENOMIC DNA]</scope>
    <source>
        <strain evidence="1 2">M8</strain>
    </source>
</reference>
<proteinExistence type="predicted"/>
<keyword evidence="2" id="KW-1185">Reference proteome</keyword>
<organism evidence="1 2">
    <name type="scientific">Nesterenkonia natronophila</name>
    <dbReference type="NCBI Taxonomy" id="2174932"/>
    <lineage>
        <taxon>Bacteria</taxon>
        <taxon>Bacillati</taxon>
        <taxon>Actinomycetota</taxon>
        <taxon>Actinomycetes</taxon>
        <taxon>Micrococcales</taxon>
        <taxon>Micrococcaceae</taxon>
        <taxon>Nesterenkonia</taxon>
    </lineage>
</organism>
<sequence length="185" mass="19439">MSDRDIRVYGPNYDTEHLSVDLDKKVRTLGGASIIIFGEDPVLRAMQAQALANTWGLKLMKNPIKADAQHNPTEGLTVGLHCVEPTVAADGFVHNWVLNAAVEGPRIMVIDVAEGTDIAVSALKVCALFVKVGGPDLPSAGIDSGTSVQDGDSNVQSPNLCTGYTGMNAYSSLMSLRSRSGSPGA</sequence>
<name>A0A3A4F5P6_9MICC</name>
<dbReference type="Proteomes" id="UP000266615">
    <property type="component" value="Unassembled WGS sequence"/>
</dbReference>
<dbReference type="EMBL" id="QYZP01000002">
    <property type="protein sequence ID" value="RJN31780.1"/>
    <property type="molecule type" value="Genomic_DNA"/>
</dbReference>
<gene>
    <name evidence="1" type="ORF">D3250_06545</name>
</gene>